<organism evidence="4 5">
    <name type="scientific">Zhenpiania hominis</name>
    <dbReference type="NCBI Taxonomy" id="2763644"/>
    <lineage>
        <taxon>Bacteria</taxon>
        <taxon>Bacillati</taxon>
        <taxon>Bacillota</taxon>
        <taxon>Clostridia</taxon>
        <taxon>Peptostreptococcales</taxon>
        <taxon>Anaerovoracaceae</taxon>
        <taxon>Zhenpiania</taxon>
    </lineage>
</organism>
<dbReference type="InterPro" id="IPR041802">
    <property type="entry name" value="MPP_YfcE"/>
</dbReference>
<dbReference type="GO" id="GO:0016787">
    <property type="term" value="F:hydrolase activity"/>
    <property type="evidence" value="ECO:0007669"/>
    <property type="project" value="UniProtKB-UniRule"/>
</dbReference>
<feature type="domain" description="Calcineurin-like phosphoesterase" evidence="3">
    <location>
        <begin position="10"/>
        <end position="146"/>
    </location>
</feature>
<dbReference type="GO" id="GO:0046872">
    <property type="term" value="F:metal ion binding"/>
    <property type="evidence" value="ECO:0007669"/>
    <property type="project" value="UniProtKB-KW"/>
</dbReference>
<dbReference type="CDD" id="cd00841">
    <property type="entry name" value="MPP_YfcE"/>
    <property type="match status" value="1"/>
</dbReference>
<evidence type="ECO:0000313" key="5">
    <source>
        <dbReference type="Proteomes" id="UP000602647"/>
    </source>
</evidence>
<dbReference type="AlphaFoldDB" id="A0A923NIQ3"/>
<dbReference type="EC" id="3.1.4.-" evidence="2"/>
<dbReference type="EMBL" id="JACRYT010000001">
    <property type="protein sequence ID" value="MBC6678726.1"/>
    <property type="molecule type" value="Genomic_DNA"/>
</dbReference>
<keyword evidence="2" id="KW-0479">Metal-binding</keyword>
<dbReference type="SUPFAM" id="SSF56300">
    <property type="entry name" value="Metallo-dependent phosphatases"/>
    <property type="match status" value="1"/>
</dbReference>
<comment type="cofactor">
    <cofactor evidence="2">
        <name>a divalent metal cation</name>
        <dbReference type="ChEBI" id="CHEBI:60240"/>
    </cofactor>
</comment>
<name>A0A923NIQ3_9FIRM</name>
<dbReference type="Pfam" id="PF12850">
    <property type="entry name" value="Metallophos_2"/>
    <property type="match status" value="1"/>
</dbReference>
<evidence type="ECO:0000256" key="1">
    <source>
        <dbReference type="ARBA" id="ARBA00008950"/>
    </source>
</evidence>
<evidence type="ECO:0000259" key="3">
    <source>
        <dbReference type="Pfam" id="PF12850"/>
    </source>
</evidence>
<keyword evidence="5" id="KW-1185">Reference proteome</keyword>
<dbReference type="InterPro" id="IPR029052">
    <property type="entry name" value="Metallo-depent_PP-like"/>
</dbReference>
<dbReference type="Gene3D" id="3.60.21.10">
    <property type="match status" value="1"/>
</dbReference>
<dbReference type="PANTHER" id="PTHR11124">
    <property type="entry name" value="VACUOLAR SORTING PROTEIN VPS29"/>
    <property type="match status" value="1"/>
</dbReference>
<comment type="caution">
    <text evidence="4">The sequence shown here is derived from an EMBL/GenBank/DDBJ whole genome shotgun (WGS) entry which is preliminary data.</text>
</comment>
<dbReference type="InterPro" id="IPR000979">
    <property type="entry name" value="Phosphodiesterase_MJ0936/Vps29"/>
</dbReference>
<evidence type="ECO:0000313" key="4">
    <source>
        <dbReference type="EMBL" id="MBC6678726.1"/>
    </source>
</evidence>
<dbReference type="NCBIfam" id="TIGR00040">
    <property type="entry name" value="yfcE"/>
    <property type="match status" value="1"/>
</dbReference>
<accession>A0A923NIQ3</accession>
<protein>
    <recommendedName>
        <fullName evidence="2">Phosphoesterase</fullName>
        <ecNumber evidence="2">3.1.4.-</ecNumber>
    </recommendedName>
</protein>
<dbReference type="Proteomes" id="UP000602647">
    <property type="component" value="Unassembled WGS sequence"/>
</dbReference>
<evidence type="ECO:0000256" key="2">
    <source>
        <dbReference type="RuleBase" id="RU362039"/>
    </source>
</evidence>
<reference evidence="4" key="1">
    <citation type="submission" date="2020-08" db="EMBL/GenBank/DDBJ databases">
        <title>Genome public.</title>
        <authorList>
            <person name="Liu C."/>
            <person name="Sun Q."/>
        </authorList>
    </citation>
    <scope>NUCLEOTIDE SEQUENCE</scope>
    <source>
        <strain evidence="4">BX12</strain>
    </source>
</reference>
<dbReference type="InterPro" id="IPR024654">
    <property type="entry name" value="Calcineurin-like_PHP_lpxH"/>
</dbReference>
<proteinExistence type="inferred from homology"/>
<sequence length="162" mass="18281">MEEEGFVLRKIGILSDTHGLLRPEVIGILRECDAILHAGDFDNPEVLEELETIAPVYAVRGNNDTGPWAQSLEKTLRVEIEGLRFLMVHKRNDLPQNPEDADIVVFGHSHKYSCQEEDGVLWLNPGSCGRKRFHLPLTLAVVELEENSFRIKQHILDDSGSN</sequence>
<comment type="similarity">
    <text evidence="1 2">Belongs to the metallophosphoesterase superfamily. YfcE family.</text>
</comment>
<gene>
    <name evidence="4" type="ORF">H9L42_02660</name>
</gene>